<dbReference type="Gene3D" id="1.10.260.40">
    <property type="entry name" value="lambda repressor-like DNA-binding domains"/>
    <property type="match status" value="1"/>
</dbReference>
<organism evidence="2 3">
    <name type="scientific">Nocardioides potassii</name>
    <dbReference type="NCBI Taxonomy" id="2911371"/>
    <lineage>
        <taxon>Bacteria</taxon>
        <taxon>Bacillati</taxon>
        <taxon>Actinomycetota</taxon>
        <taxon>Actinomycetes</taxon>
        <taxon>Propionibacteriales</taxon>
        <taxon>Nocardioidaceae</taxon>
        <taxon>Nocardioides</taxon>
    </lineage>
</organism>
<accession>A0ABS9H9L3</accession>
<protein>
    <submittedName>
        <fullName evidence="2">Helix-turn-helix domain-containing protein</fullName>
    </submittedName>
</protein>
<dbReference type="CDD" id="cd00093">
    <property type="entry name" value="HTH_XRE"/>
    <property type="match status" value="1"/>
</dbReference>
<dbReference type="EMBL" id="JAKJHZ010000006">
    <property type="protein sequence ID" value="MCF6377912.1"/>
    <property type="molecule type" value="Genomic_DNA"/>
</dbReference>
<dbReference type="InterPro" id="IPR010982">
    <property type="entry name" value="Lambda_DNA-bd_dom_sf"/>
</dbReference>
<comment type="caution">
    <text evidence="2">The sequence shown here is derived from an EMBL/GenBank/DDBJ whole genome shotgun (WGS) entry which is preliminary data.</text>
</comment>
<keyword evidence="3" id="KW-1185">Reference proteome</keyword>
<dbReference type="InterPro" id="IPR001387">
    <property type="entry name" value="Cro/C1-type_HTH"/>
</dbReference>
<dbReference type="RefSeq" id="WP_236401667.1">
    <property type="nucleotide sequence ID" value="NZ_JAKJHZ010000006.1"/>
</dbReference>
<evidence type="ECO:0000313" key="3">
    <source>
        <dbReference type="Proteomes" id="UP001201161"/>
    </source>
</evidence>
<dbReference type="SUPFAM" id="SSF47413">
    <property type="entry name" value="lambda repressor-like DNA-binding domains"/>
    <property type="match status" value="1"/>
</dbReference>
<feature type="domain" description="HTH cro/C1-type" evidence="1">
    <location>
        <begin position="20"/>
        <end position="66"/>
    </location>
</feature>
<sequence length="73" mass="8039">MTDDAFLADARELVRTGLGRRAREHSGVSLEEMAAAVGVSVVELMAWELGEREPRGDAARDYVRVLRGLSNRP</sequence>
<evidence type="ECO:0000313" key="2">
    <source>
        <dbReference type="EMBL" id="MCF6377912.1"/>
    </source>
</evidence>
<reference evidence="2 3" key="1">
    <citation type="submission" date="2022-01" db="EMBL/GenBank/DDBJ databases">
        <title>Nocardioides sp. nov., an actinomycete isolated from mining soil.</title>
        <authorList>
            <person name="Liu L."/>
        </authorList>
    </citation>
    <scope>NUCLEOTIDE SEQUENCE [LARGE SCALE GENOMIC DNA]</scope>
    <source>
        <strain evidence="2 3">KLBMP 9356</strain>
    </source>
</reference>
<dbReference type="PROSITE" id="PS50943">
    <property type="entry name" value="HTH_CROC1"/>
    <property type="match status" value="1"/>
</dbReference>
<gene>
    <name evidence="2" type="ORF">L2K70_09865</name>
</gene>
<dbReference type="Proteomes" id="UP001201161">
    <property type="component" value="Unassembled WGS sequence"/>
</dbReference>
<dbReference type="Pfam" id="PF01381">
    <property type="entry name" value="HTH_3"/>
    <property type="match status" value="1"/>
</dbReference>
<name>A0ABS9H9L3_9ACTN</name>
<proteinExistence type="predicted"/>
<evidence type="ECO:0000259" key="1">
    <source>
        <dbReference type="PROSITE" id="PS50943"/>
    </source>
</evidence>